<dbReference type="Gene3D" id="2.30.30.380">
    <property type="entry name" value="Zn-finger domain of Sec23/24"/>
    <property type="match status" value="1"/>
</dbReference>
<dbReference type="InterPro" id="IPR005746">
    <property type="entry name" value="Thioredoxin"/>
</dbReference>
<gene>
    <name evidence="9" type="ORF">J421_3625</name>
</gene>
<dbReference type="PROSITE" id="PS00194">
    <property type="entry name" value="THIOREDOXIN_1"/>
    <property type="match status" value="1"/>
</dbReference>
<evidence type="ECO:0000256" key="3">
    <source>
        <dbReference type="ARBA" id="ARBA00022723"/>
    </source>
</evidence>
<dbReference type="GO" id="GO:0015035">
    <property type="term" value="F:protein-disulfide reductase activity"/>
    <property type="evidence" value="ECO:0007669"/>
    <property type="project" value="UniProtKB-UniRule"/>
</dbReference>
<dbReference type="PROSITE" id="PS51352">
    <property type="entry name" value="THIOREDOXIN_2"/>
    <property type="match status" value="1"/>
</dbReference>
<evidence type="ECO:0000256" key="1">
    <source>
        <dbReference type="ARBA" id="ARBA00008987"/>
    </source>
</evidence>
<name>W0RL47_9BACT</name>
<dbReference type="PANTHER" id="PTHR45663">
    <property type="entry name" value="GEO12009P1"/>
    <property type="match status" value="1"/>
</dbReference>
<protein>
    <recommendedName>
        <fullName evidence="7">Thioredoxin</fullName>
    </recommendedName>
</protein>
<dbReference type="FunFam" id="3.40.30.10:FF:000001">
    <property type="entry name" value="Thioredoxin"/>
    <property type="match status" value="1"/>
</dbReference>
<dbReference type="HOGENOM" id="CLU_090389_10_0_0"/>
<dbReference type="eggNOG" id="COG3118">
    <property type="taxonomic scope" value="Bacteria"/>
</dbReference>
<dbReference type="Pfam" id="PF21352">
    <property type="entry name" value="Zn_ribbon_Thio2"/>
    <property type="match status" value="1"/>
</dbReference>
<reference evidence="9 10" key="1">
    <citation type="journal article" date="2014" name="Genome Announc.">
        <title>Genome Sequence and Methylome of Soil Bacterium Gemmatirosa kalamazoonensis KBS708T, a Member of the Rarely Cultivated Gemmatimonadetes Phylum.</title>
        <authorList>
            <person name="Debruyn J.M."/>
            <person name="Radosevich M."/>
            <person name="Wommack K.E."/>
            <person name="Polson S.W."/>
            <person name="Hauser L.J."/>
            <person name="Fawaz M.N."/>
            <person name="Korlach J."/>
            <person name="Tsai Y.C."/>
        </authorList>
    </citation>
    <scope>NUCLEOTIDE SEQUENCE [LARGE SCALE GENOMIC DNA]</scope>
    <source>
        <strain evidence="9 10">KBS708</strain>
    </source>
</reference>
<dbReference type="InterPro" id="IPR036249">
    <property type="entry name" value="Thioredoxin-like_sf"/>
</dbReference>
<keyword evidence="3" id="KW-0479">Metal-binding</keyword>
<dbReference type="OrthoDB" id="9790390at2"/>
<keyword evidence="4" id="KW-0249">Electron transport</keyword>
<dbReference type="Gene3D" id="3.40.30.10">
    <property type="entry name" value="Glutaredoxin"/>
    <property type="match status" value="1"/>
</dbReference>
<dbReference type="Proteomes" id="UP000019151">
    <property type="component" value="Chromosome"/>
</dbReference>
<dbReference type="NCBIfam" id="TIGR01068">
    <property type="entry name" value="thioredoxin"/>
    <property type="match status" value="1"/>
</dbReference>
<dbReference type="CDD" id="cd02947">
    <property type="entry name" value="TRX_family"/>
    <property type="match status" value="1"/>
</dbReference>
<accession>W0RL47</accession>
<evidence type="ECO:0000256" key="4">
    <source>
        <dbReference type="ARBA" id="ARBA00022982"/>
    </source>
</evidence>
<dbReference type="EMBL" id="CP007128">
    <property type="protein sequence ID" value="AHG91162.1"/>
    <property type="molecule type" value="Genomic_DNA"/>
</dbReference>
<dbReference type="InterPro" id="IPR049299">
    <property type="entry name" value="Thio2_N"/>
</dbReference>
<dbReference type="InParanoid" id="W0RL47"/>
<comment type="similarity">
    <text evidence="1">Belongs to the thioredoxin family.</text>
</comment>
<keyword evidence="2" id="KW-0813">Transport</keyword>
<organism evidence="9 10">
    <name type="scientific">Gemmatirosa kalamazoonensis</name>
    <dbReference type="NCBI Taxonomy" id="861299"/>
    <lineage>
        <taxon>Bacteria</taxon>
        <taxon>Pseudomonadati</taxon>
        <taxon>Gemmatimonadota</taxon>
        <taxon>Gemmatimonadia</taxon>
        <taxon>Gemmatimonadales</taxon>
        <taxon>Gemmatimonadaceae</taxon>
        <taxon>Gemmatirosa</taxon>
    </lineage>
</organism>
<evidence type="ECO:0000313" key="9">
    <source>
        <dbReference type="EMBL" id="AHG91162.1"/>
    </source>
</evidence>
<keyword evidence="6" id="KW-0676">Redox-active center</keyword>
<evidence type="ECO:0000259" key="8">
    <source>
        <dbReference type="PROSITE" id="PS51352"/>
    </source>
</evidence>
<dbReference type="KEGG" id="gba:J421_3625"/>
<proteinExistence type="inferred from homology"/>
<dbReference type="SUPFAM" id="SSF52833">
    <property type="entry name" value="Thioredoxin-like"/>
    <property type="match status" value="1"/>
</dbReference>
<dbReference type="InterPro" id="IPR017937">
    <property type="entry name" value="Thioredoxin_CS"/>
</dbReference>
<dbReference type="RefSeq" id="WP_104022779.1">
    <property type="nucleotide sequence ID" value="NZ_CP007128.1"/>
</dbReference>
<keyword evidence="10" id="KW-1185">Reference proteome</keyword>
<dbReference type="GO" id="GO:0046872">
    <property type="term" value="F:metal ion binding"/>
    <property type="evidence" value="ECO:0007669"/>
    <property type="project" value="UniProtKB-KW"/>
</dbReference>
<dbReference type="PANTHER" id="PTHR45663:SF11">
    <property type="entry name" value="GEO12009P1"/>
    <property type="match status" value="1"/>
</dbReference>
<dbReference type="Pfam" id="PF00085">
    <property type="entry name" value="Thioredoxin"/>
    <property type="match status" value="1"/>
</dbReference>
<evidence type="ECO:0000256" key="2">
    <source>
        <dbReference type="ARBA" id="ARBA00022448"/>
    </source>
</evidence>
<dbReference type="PRINTS" id="PR00421">
    <property type="entry name" value="THIOREDOXIN"/>
</dbReference>
<dbReference type="AlphaFoldDB" id="W0RL47"/>
<evidence type="ECO:0000313" key="10">
    <source>
        <dbReference type="Proteomes" id="UP000019151"/>
    </source>
</evidence>
<sequence length="164" mass="17593">MGTTSTGQPAAEPAAAKLTVRCTFCQTWNRVDARRAADRPKCGNCAKPILLDRPLPLDDETFTRTVEASGVPVLVDFYADWCGPCKVMAPHVDELASRYQGRALVAKLNTDRAPVTAERFQIRGIPTTIVFKDGRSVAQLTGAVRLPELESLLARAGVATGAAP</sequence>
<dbReference type="InterPro" id="IPR013766">
    <property type="entry name" value="Thioredoxin_domain"/>
</dbReference>
<keyword evidence="5" id="KW-1015">Disulfide bond</keyword>
<evidence type="ECO:0000256" key="7">
    <source>
        <dbReference type="NCBIfam" id="TIGR01068"/>
    </source>
</evidence>
<evidence type="ECO:0000256" key="5">
    <source>
        <dbReference type="ARBA" id="ARBA00023157"/>
    </source>
</evidence>
<dbReference type="GO" id="GO:0005737">
    <property type="term" value="C:cytoplasm"/>
    <property type="evidence" value="ECO:0007669"/>
    <property type="project" value="TreeGrafter"/>
</dbReference>
<feature type="domain" description="Thioredoxin" evidence="8">
    <location>
        <begin position="51"/>
        <end position="158"/>
    </location>
</feature>
<dbReference type="PATRIC" id="fig|861299.3.peg.3681"/>
<evidence type="ECO:0000256" key="6">
    <source>
        <dbReference type="ARBA" id="ARBA00023284"/>
    </source>
</evidence>
<dbReference type="STRING" id="861299.J421_3625"/>